<dbReference type="EC" id="2.5.1.145" evidence="7"/>
<dbReference type="EMBL" id="QZJZ01000031">
    <property type="protein sequence ID" value="RJP60280.1"/>
    <property type="molecule type" value="Genomic_DNA"/>
</dbReference>
<dbReference type="GO" id="GO:0005886">
    <property type="term" value="C:plasma membrane"/>
    <property type="evidence" value="ECO:0007669"/>
    <property type="project" value="UniProtKB-SubCell"/>
</dbReference>
<evidence type="ECO:0000256" key="4">
    <source>
        <dbReference type="ARBA" id="ARBA00022692"/>
    </source>
</evidence>
<dbReference type="GO" id="GO:0042158">
    <property type="term" value="P:lipoprotein biosynthetic process"/>
    <property type="evidence" value="ECO:0007669"/>
    <property type="project" value="UniProtKB-UniRule"/>
</dbReference>
<reference evidence="8 9" key="1">
    <citation type="journal article" date="2017" name="ISME J.">
        <title>Energy and carbon metabolisms in a deep terrestrial subsurface fluid microbial community.</title>
        <authorList>
            <person name="Momper L."/>
            <person name="Jungbluth S.P."/>
            <person name="Lee M.D."/>
            <person name="Amend J.P."/>
        </authorList>
    </citation>
    <scope>NUCLEOTIDE SEQUENCE [LARGE SCALE GENOMIC DNA]</scope>
    <source>
        <strain evidence="8">SURF_26</strain>
    </source>
</reference>
<evidence type="ECO:0000256" key="7">
    <source>
        <dbReference type="HAMAP-Rule" id="MF_01147"/>
    </source>
</evidence>
<dbReference type="AlphaFoldDB" id="A0A3A4R2F4"/>
<keyword evidence="4 7" id="KW-0812">Transmembrane</keyword>
<feature type="transmembrane region" description="Helical" evidence="7">
    <location>
        <begin position="280"/>
        <end position="301"/>
    </location>
</feature>
<feature type="transmembrane region" description="Helical" evidence="7">
    <location>
        <begin position="64"/>
        <end position="87"/>
    </location>
</feature>
<dbReference type="GO" id="GO:0008961">
    <property type="term" value="F:phosphatidylglycerol-prolipoprotein diacylglyceryl transferase activity"/>
    <property type="evidence" value="ECO:0007669"/>
    <property type="project" value="UniProtKB-UniRule"/>
</dbReference>
<feature type="transmembrane region" description="Helical" evidence="7">
    <location>
        <begin position="224"/>
        <end position="241"/>
    </location>
</feature>
<evidence type="ECO:0000256" key="6">
    <source>
        <dbReference type="ARBA" id="ARBA00023136"/>
    </source>
</evidence>
<comment type="catalytic activity">
    <reaction evidence="7">
        <text>L-cysteinyl-[prolipoprotein] + a 1,2-diacyl-sn-glycero-3-phospho-(1'-sn-glycerol) = an S-1,2-diacyl-sn-glyceryl-L-cysteinyl-[prolipoprotein] + sn-glycerol 1-phosphate + H(+)</text>
        <dbReference type="Rhea" id="RHEA:56712"/>
        <dbReference type="Rhea" id="RHEA-COMP:14679"/>
        <dbReference type="Rhea" id="RHEA-COMP:14680"/>
        <dbReference type="ChEBI" id="CHEBI:15378"/>
        <dbReference type="ChEBI" id="CHEBI:29950"/>
        <dbReference type="ChEBI" id="CHEBI:57685"/>
        <dbReference type="ChEBI" id="CHEBI:64716"/>
        <dbReference type="ChEBI" id="CHEBI:140658"/>
        <dbReference type="EC" id="2.5.1.145"/>
    </reaction>
</comment>
<comment type="similarity">
    <text evidence="1 7">Belongs to the Lgt family.</text>
</comment>
<evidence type="ECO:0000256" key="1">
    <source>
        <dbReference type="ARBA" id="ARBA00007150"/>
    </source>
</evidence>
<keyword evidence="6 7" id="KW-0472">Membrane</keyword>
<keyword evidence="5 7" id="KW-1133">Transmembrane helix</keyword>
<dbReference type="PANTHER" id="PTHR30589">
    <property type="entry name" value="PROLIPOPROTEIN DIACYLGLYCERYL TRANSFERASE"/>
    <property type="match status" value="1"/>
</dbReference>
<feature type="transmembrane region" description="Helical" evidence="7">
    <location>
        <begin position="131"/>
        <end position="148"/>
    </location>
</feature>
<evidence type="ECO:0000313" key="8">
    <source>
        <dbReference type="EMBL" id="RJP60280.1"/>
    </source>
</evidence>
<keyword evidence="3 7" id="KW-0808">Transferase</keyword>
<dbReference type="Proteomes" id="UP000266426">
    <property type="component" value="Unassembled WGS sequence"/>
</dbReference>
<dbReference type="NCBIfam" id="TIGR00544">
    <property type="entry name" value="lgt"/>
    <property type="match status" value="1"/>
</dbReference>
<sequence length="311" mass="35347">MCWYRVAESFYYQAPTGFLIMMSRLFQFGGITIYSYGLMVAIGFIIGIYFGVRRARLLGENPQNILDMCLTIMIASIAGARLCYVLTNIDYYRDHIIEIFFLQKGGLVFYGGVLSAVIASLIFLKIKKLNIWLYFDILSPSLAIGHALGRVGCFLNGCCYGRIIKADSLKWLGVEFPRTTETVHLSNGSITSDIVGAPAYLDHLNHGWIDNASTHCLPVYPTQLISAVVNLSVFFCLLYIFRKRSFNGQVWWSYTMIYAMSRFCIEFLRGDNPPVPPFFLTFSQTMAIVLFIIGAVMYILLRNRQQLPRPK</sequence>
<accession>A0A3A4R2F4</accession>
<feature type="transmembrane region" description="Helical" evidence="7">
    <location>
        <begin position="31"/>
        <end position="52"/>
    </location>
</feature>
<comment type="pathway">
    <text evidence="7">Protein modification; lipoprotein biosynthesis (diacylglyceryl transfer).</text>
</comment>
<gene>
    <name evidence="7 8" type="primary">lgt</name>
    <name evidence="8" type="ORF">C4541_04330</name>
</gene>
<name>A0A3A4R2F4_9BACT</name>
<dbReference type="PANTHER" id="PTHR30589:SF0">
    <property type="entry name" value="PHOSPHATIDYLGLYCEROL--PROLIPOPROTEIN DIACYLGLYCERYL TRANSFERASE"/>
    <property type="match status" value="1"/>
</dbReference>
<evidence type="ECO:0000256" key="5">
    <source>
        <dbReference type="ARBA" id="ARBA00022989"/>
    </source>
</evidence>
<evidence type="ECO:0000256" key="3">
    <source>
        <dbReference type="ARBA" id="ARBA00022679"/>
    </source>
</evidence>
<feature type="transmembrane region" description="Helical" evidence="7">
    <location>
        <begin position="107"/>
        <end position="124"/>
    </location>
</feature>
<feature type="transmembrane region" description="Helical" evidence="7">
    <location>
        <begin position="250"/>
        <end position="268"/>
    </location>
</feature>
<comment type="subcellular location">
    <subcellularLocation>
        <location evidence="7">Cell membrane</location>
        <topology evidence="7">Multi-pass membrane protein</topology>
    </subcellularLocation>
</comment>
<dbReference type="Pfam" id="PF01790">
    <property type="entry name" value="LGT"/>
    <property type="match status" value="1"/>
</dbReference>
<keyword evidence="2 7" id="KW-1003">Cell membrane</keyword>
<dbReference type="HAMAP" id="MF_01147">
    <property type="entry name" value="Lgt"/>
    <property type="match status" value="1"/>
</dbReference>
<dbReference type="InterPro" id="IPR001640">
    <property type="entry name" value="Lgt"/>
</dbReference>
<protein>
    <recommendedName>
        <fullName evidence="7">Phosphatidylglycerol--prolipoprotein diacylglyceryl transferase</fullName>
        <ecNumber evidence="7">2.5.1.145</ecNumber>
    </recommendedName>
</protein>
<comment type="caution">
    <text evidence="8">The sequence shown here is derived from an EMBL/GenBank/DDBJ whole genome shotgun (WGS) entry which is preliminary data.</text>
</comment>
<keyword evidence="8" id="KW-0449">Lipoprotein</keyword>
<comment type="function">
    <text evidence="7">Catalyzes the transfer of the diacylglyceryl group from phosphatidylglycerol to the sulfhydryl group of the N-terminal cysteine of a prolipoprotein, the first step in the formation of mature lipoproteins.</text>
</comment>
<organism evidence="8 9">
    <name type="scientific">Candidatus Auribacter fodinae</name>
    <dbReference type="NCBI Taxonomy" id="2093366"/>
    <lineage>
        <taxon>Bacteria</taxon>
        <taxon>Pseudomonadati</taxon>
        <taxon>Candidatus Auribacterota</taxon>
        <taxon>Candidatus Auribacteria</taxon>
        <taxon>Candidatus Auribacterales</taxon>
        <taxon>Candidatus Auribacteraceae</taxon>
        <taxon>Candidatus Auribacter</taxon>
    </lineage>
</organism>
<evidence type="ECO:0000256" key="2">
    <source>
        <dbReference type="ARBA" id="ARBA00022475"/>
    </source>
</evidence>
<evidence type="ECO:0000313" key="9">
    <source>
        <dbReference type="Proteomes" id="UP000266426"/>
    </source>
</evidence>
<dbReference type="UniPathway" id="UPA00664"/>
<feature type="binding site" evidence="7">
    <location>
        <position position="150"/>
    </location>
    <ligand>
        <name>a 1,2-diacyl-sn-glycero-3-phospho-(1'-sn-glycerol)</name>
        <dbReference type="ChEBI" id="CHEBI:64716"/>
    </ligand>
</feature>
<proteinExistence type="inferred from homology"/>